<proteinExistence type="predicted"/>
<dbReference type="EnsemblFungi" id="PTTG_29737-t43_1">
    <property type="protein sequence ID" value="PTTG_29737-t43_1-p1"/>
    <property type="gene ID" value="PTTG_29737"/>
</dbReference>
<protein>
    <submittedName>
        <fullName evidence="1 2">Uncharacterized protein</fullName>
    </submittedName>
</protein>
<organism evidence="1">
    <name type="scientific">Puccinia triticina (isolate 1-1 / race 1 (BBBD))</name>
    <name type="common">Brown leaf rust fungus</name>
    <dbReference type="NCBI Taxonomy" id="630390"/>
    <lineage>
        <taxon>Eukaryota</taxon>
        <taxon>Fungi</taxon>
        <taxon>Dikarya</taxon>
        <taxon>Basidiomycota</taxon>
        <taxon>Pucciniomycotina</taxon>
        <taxon>Pucciniomycetes</taxon>
        <taxon>Pucciniales</taxon>
        <taxon>Pucciniaceae</taxon>
        <taxon>Puccinia</taxon>
    </lineage>
</organism>
<dbReference type="EMBL" id="ADAS02000823">
    <property type="protein sequence ID" value="OAV86772.1"/>
    <property type="molecule type" value="Genomic_DNA"/>
</dbReference>
<dbReference type="Proteomes" id="UP000005240">
    <property type="component" value="Unassembled WGS sequence"/>
</dbReference>
<accession>A0A180G2X4</accession>
<keyword evidence="3" id="KW-1185">Reference proteome</keyword>
<sequence>MLSITSNANTTSSPHSSVLSSLQAMLNTELKPPSNKYSLILDIEDIVPEPFIKEVPVPHGFKLALCTLRMEKPNFLLKKCKRQFVGPSTTALPIKLQPLQSRNLAHRCSTFSNSTTNVLATGTTRLQSTPGKKCGCKARFTITHHIATDSLQVEWHWKHSHELNTKEDMENTQIPKVIDDWIITRVDLGIGWKGIHCLLSSRDLHALCARTGVVVPASNAVLYNHVNYLIKTRLTFQARRDRDVFVLMSLWEAHLTSTGWHTYAPVLTDSNAFLFAI</sequence>
<evidence type="ECO:0000313" key="3">
    <source>
        <dbReference type="Proteomes" id="UP000005240"/>
    </source>
</evidence>
<dbReference type="OrthoDB" id="2337740at2759"/>
<evidence type="ECO:0000313" key="2">
    <source>
        <dbReference type="EnsemblFungi" id="PTTG_29737-t43_1-p1"/>
    </source>
</evidence>
<dbReference type="STRING" id="630390.A0A180G2X4"/>
<name>A0A180G2X4_PUCT1</name>
<reference evidence="1" key="1">
    <citation type="submission" date="2009-11" db="EMBL/GenBank/DDBJ databases">
        <authorList>
            <consortium name="The Broad Institute Genome Sequencing Platform"/>
            <person name="Ward D."/>
            <person name="Feldgarden M."/>
            <person name="Earl A."/>
            <person name="Young S.K."/>
            <person name="Zeng Q."/>
            <person name="Koehrsen M."/>
            <person name="Alvarado L."/>
            <person name="Berlin A."/>
            <person name="Bochicchio J."/>
            <person name="Borenstein D."/>
            <person name="Chapman S.B."/>
            <person name="Chen Z."/>
            <person name="Engels R."/>
            <person name="Freedman E."/>
            <person name="Gellesch M."/>
            <person name="Goldberg J."/>
            <person name="Griggs A."/>
            <person name="Gujja S."/>
            <person name="Heilman E."/>
            <person name="Heiman D."/>
            <person name="Hepburn T."/>
            <person name="Howarth C."/>
            <person name="Jen D."/>
            <person name="Larson L."/>
            <person name="Lewis B."/>
            <person name="Mehta T."/>
            <person name="Park D."/>
            <person name="Pearson M."/>
            <person name="Roberts A."/>
            <person name="Saif S."/>
            <person name="Shea T."/>
            <person name="Shenoy N."/>
            <person name="Sisk P."/>
            <person name="Stolte C."/>
            <person name="Sykes S."/>
            <person name="Thomson T."/>
            <person name="Walk T."/>
            <person name="White J."/>
            <person name="Yandava C."/>
            <person name="Izard J."/>
            <person name="Baranova O.V."/>
            <person name="Blanton J.M."/>
            <person name="Tanner A.C."/>
            <person name="Dewhirst F.E."/>
            <person name="Haas B."/>
            <person name="Nusbaum C."/>
            <person name="Birren B."/>
        </authorList>
    </citation>
    <scope>NUCLEOTIDE SEQUENCE [LARGE SCALE GENOMIC DNA]</scope>
    <source>
        <strain evidence="1">1-1 BBBD Race 1</strain>
    </source>
</reference>
<evidence type="ECO:0000313" key="1">
    <source>
        <dbReference type="EMBL" id="OAV86772.1"/>
    </source>
</evidence>
<reference evidence="2" key="4">
    <citation type="submission" date="2025-05" db="UniProtKB">
        <authorList>
            <consortium name="EnsemblFungi"/>
        </authorList>
    </citation>
    <scope>IDENTIFICATION</scope>
    <source>
        <strain evidence="2">isolate 1-1 / race 1 (BBBD)</strain>
    </source>
</reference>
<dbReference type="AlphaFoldDB" id="A0A180G2X4"/>
<gene>
    <name evidence="1" type="ORF">PTTG_29737</name>
</gene>
<dbReference type="VEuPathDB" id="FungiDB:PTTG_29737"/>
<reference evidence="1" key="2">
    <citation type="submission" date="2016-05" db="EMBL/GenBank/DDBJ databases">
        <title>Comparative analysis highlights variable genome content of wheat rusts and divergence of the mating loci.</title>
        <authorList>
            <person name="Cuomo C.A."/>
            <person name="Bakkeren G."/>
            <person name="Szabo L."/>
            <person name="Khalil H."/>
            <person name="Joly D."/>
            <person name="Goldberg J."/>
            <person name="Young S."/>
            <person name="Zeng Q."/>
            <person name="Fellers J."/>
        </authorList>
    </citation>
    <scope>NUCLEOTIDE SEQUENCE [LARGE SCALE GENOMIC DNA]</scope>
    <source>
        <strain evidence="1">1-1 BBBD Race 1</strain>
    </source>
</reference>
<reference evidence="2 3" key="3">
    <citation type="journal article" date="2017" name="G3 (Bethesda)">
        <title>Comparative analysis highlights variable genome content of wheat rusts and divergence of the mating loci.</title>
        <authorList>
            <person name="Cuomo C.A."/>
            <person name="Bakkeren G."/>
            <person name="Khalil H.B."/>
            <person name="Panwar V."/>
            <person name="Joly D."/>
            <person name="Linning R."/>
            <person name="Sakthikumar S."/>
            <person name="Song X."/>
            <person name="Adiconis X."/>
            <person name="Fan L."/>
            <person name="Goldberg J.M."/>
            <person name="Levin J.Z."/>
            <person name="Young S."/>
            <person name="Zeng Q."/>
            <person name="Anikster Y."/>
            <person name="Bruce M."/>
            <person name="Wang M."/>
            <person name="Yin C."/>
            <person name="McCallum B."/>
            <person name="Szabo L.J."/>
            <person name="Hulbert S."/>
            <person name="Chen X."/>
            <person name="Fellers J.P."/>
        </authorList>
    </citation>
    <scope>NUCLEOTIDE SEQUENCE</scope>
    <source>
        <strain evidence="2">isolate 1-1 / race 1 (BBBD)</strain>
        <strain evidence="3">Isolate 1-1 / race 1 (BBBD)</strain>
    </source>
</reference>